<dbReference type="PROSITE" id="PS00018">
    <property type="entry name" value="EF_HAND_1"/>
    <property type="match status" value="1"/>
</dbReference>
<evidence type="ECO:0000313" key="4">
    <source>
        <dbReference type="Proteomes" id="UP000515151"/>
    </source>
</evidence>
<dbReference type="Gene3D" id="4.10.60.10">
    <property type="entry name" value="Zinc finger, CCHC-type"/>
    <property type="match status" value="1"/>
</dbReference>
<dbReference type="RefSeq" id="XP_031376082.1">
    <property type="nucleotide sequence ID" value="XM_031520222.1"/>
</dbReference>
<dbReference type="GO" id="GO:0008270">
    <property type="term" value="F:zinc ion binding"/>
    <property type="evidence" value="ECO:0007669"/>
    <property type="project" value="UniProtKB-KW"/>
</dbReference>
<dbReference type="InterPro" id="IPR005162">
    <property type="entry name" value="Retrotrans_gag_dom"/>
</dbReference>
<dbReference type="SUPFAM" id="SSF57756">
    <property type="entry name" value="Retrovirus zinc finger-like domains"/>
    <property type="match status" value="1"/>
</dbReference>
<organism evidence="4 5">
    <name type="scientific">Punica granatum</name>
    <name type="common">Pomegranate</name>
    <dbReference type="NCBI Taxonomy" id="22663"/>
    <lineage>
        <taxon>Eukaryota</taxon>
        <taxon>Viridiplantae</taxon>
        <taxon>Streptophyta</taxon>
        <taxon>Embryophyta</taxon>
        <taxon>Tracheophyta</taxon>
        <taxon>Spermatophyta</taxon>
        <taxon>Magnoliopsida</taxon>
        <taxon>eudicotyledons</taxon>
        <taxon>Gunneridae</taxon>
        <taxon>Pentapetalae</taxon>
        <taxon>rosids</taxon>
        <taxon>malvids</taxon>
        <taxon>Myrtales</taxon>
        <taxon>Lythraceae</taxon>
        <taxon>Punica</taxon>
    </lineage>
</organism>
<keyword evidence="1" id="KW-0479">Metal-binding</keyword>
<feature type="compositionally biased region" description="Polar residues" evidence="2">
    <location>
        <begin position="393"/>
        <end position="414"/>
    </location>
</feature>
<feature type="domain" description="CCHC-type" evidence="3">
    <location>
        <begin position="332"/>
        <end position="347"/>
    </location>
</feature>
<feature type="region of interest" description="Disordered" evidence="2">
    <location>
        <begin position="379"/>
        <end position="418"/>
    </location>
</feature>
<dbReference type="InterPro" id="IPR018247">
    <property type="entry name" value="EF_Hand_1_Ca_BS"/>
</dbReference>
<keyword evidence="1" id="KW-0862">Zinc</keyword>
<keyword evidence="1" id="KW-0863">Zinc-finger</keyword>
<dbReference type="GeneID" id="116191023"/>
<dbReference type="PANTHER" id="PTHR34482:SF48">
    <property type="entry name" value="GAG PROTEASE POLYPROTEIN"/>
    <property type="match status" value="1"/>
</dbReference>
<dbReference type="AlphaFoldDB" id="A0A6P8BYE4"/>
<dbReference type="PROSITE" id="PS50158">
    <property type="entry name" value="ZF_CCHC"/>
    <property type="match status" value="2"/>
</dbReference>
<dbReference type="Proteomes" id="UP000515151">
    <property type="component" value="Unplaced"/>
</dbReference>
<keyword evidence="4" id="KW-1185">Reference proteome</keyword>
<dbReference type="Pfam" id="PF00098">
    <property type="entry name" value="zf-CCHC"/>
    <property type="match status" value="1"/>
</dbReference>
<dbReference type="OrthoDB" id="2272416at2759"/>
<dbReference type="SMART" id="SM00343">
    <property type="entry name" value="ZnF_C2HC"/>
    <property type="match status" value="2"/>
</dbReference>
<evidence type="ECO:0000256" key="1">
    <source>
        <dbReference type="PROSITE-ProRule" id="PRU00047"/>
    </source>
</evidence>
<evidence type="ECO:0000256" key="2">
    <source>
        <dbReference type="SAM" id="MobiDB-lite"/>
    </source>
</evidence>
<feature type="domain" description="CCHC-type" evidence="3">
    <location>
        <begin position="355"/>
        <end position="370"/>
    </location>
</feature>
<evidence type="ECO:0000259" key="3">
    <source>
        <dbReference type="PROSITE" id="PS50158"/>
    </source>
</evidence>
<name>A0A6P8BYE4_PUNGR</name>
<gene>
    <name evidence="5" type="primary">LOC116191023</name>
</gene>
<dbReference type="InterPro" id="IPR036875">
    <property type="entry name" value="Znf_CCHC_sf"/>
</dbReference>
<feature type="region of interest" description="Disordered" evidence="2">
    <location>
        <begin position="1"/>
        <end position="23"/>
    </location>
</feature>
<dbReference type="InterPro" id="IPR001878">
    <property type="entry name" value="Znf_CCHC"/>
</dbReference>
<proteinExistence type="predicted"/>
<feature type="region of interest" description="Disordered" evidence="2">
    <location>
        <begin position="244"/>
        <end position="276"/>
    </location>
</feature>
<dbReference type="PANTHER" id="PTHR34482">
    <property type="entry name" value="DNA DAMAGE-INDUCIBLE PROTEIN 1-LIKE"/>
    <property type="match status" value="1"/>
</dbReference>
<reference evidence="4" key="1">
    <citation type="journal article" date="2020" name="Plant Biotechnol. J.">
        <title>The pomegranate (Punica granatum L.) draft genome dissects genetic divergence between soft- and hard-seeded cultivars.</title>
        <authorList>
            <person name="Luo X."/>
            <person name="Li H."/>
            <person name="Wu Z."/>
            <person name="Yao W."/>
            <person name="Zhao P."/>
            <person name="Cao D."/>
            <person name="Yu H."/>
            <person name="Li K."/>
            <person name="Poudel K."/>
            <person name="Zhao D."/>
            <person name="Zhang F."/>
            <person name="Xia X."/>
            <person name="Chen L."/>
            <person name="Wang Q."/>
            <person name="Jing D."/>
            <person name="Cao S."/>
        </authorList>
    </citation>
    <scope>NUCLEOTIDE SEQUENCE [LARGE SCALE GENOMIC DNA]</scope>
    <source>
        <strain evidence="4">cv. Tunisia</strain>
    </source>
</reference>
<accession>A0A6P8BYE4</accession>
<dbReference type="Pfam" id="PF03732">
    <property type="entry name" value="Retrotrans_gag"/>
    <property type="match status" value="1"/>
</dbReference>
<protein>
    <submittedName>
        <fullName evidence="5">Uncharacterized protein LOC116191023</fullName>
    </submittedName>
</protein>
<reference evidence="5" key="2">
    <citation type="submission" date="2025-08" db="UniProtKB">
        <authorList>
            <consortium name="RefSeq"/>
        </authorList>
    </citation>
    <scope>IDENTIFICATION</scope>
    <source>
        <tissue evidence="5">Leaf</tissue>
    </source>
</reference>
<dbReference type="GO" id="GO:0003676">
    <property type="term" value="F:nucleic acid binding"/>
    <property type="evidence" value="ECO:0007669"/>
    <property type="project" value="InterPro"/>
</dbReference>
<feature type="compositionally biased region" description="Polar residues" evidence="2">
    <location>
        <begin position="1"/>
        <end position="10"/>
    </location>
</feature>
<sequence>MTEEQVSQAPQEAAAAPRDQDPPIHQTLAAMTRLVEQQAQLIEQQTAFFQRQAAQPSAATSHMEQQLTPYERFRKYGPSSFSGSADPIEAENWIAGMERIFAIMEVSDNQRVALATFMLEGDAQYWWEATQRRLDPNSSHVITWAEFTQAFYNKYLPASFRRAKEREFLNLKQGDLSVAEYEVKFTKLSRFAPTLVSDEASKCSRFLDGLNLNIRSRVSVLEIPLFADLYNKVIIAEEDLREEFHQREQSRTRPSSSLVEGSFRPPKRGGFIQGFNRGKSTYQQLPQWSHEGKGMRSQSGGSYGGTNLSRHQNCQNCGRFHSGVCQVQSGSCFHCGRRDHLRNNCPQLRSEGVTCFRCGMKGHVQRNCRQPIVAVSSSASVGNRPSAMRGRGQMSSNKSVQSRGGGSMVSSAGQANRPMAQGRVFTLTKRDADATPTVVTGAGETEVIPPGGSTH</sequence>
<evidence type="ECO:0000313" key="5">
    <source>
        <dbReference type="RefSeq" id="XP_031376082.1"/>
    </source>
</evidence>